<dbReference type="InterPro" id="IPR011933">
    <property type="entry name" value="Double_TM_dom"/>
</dbReference>
<evidence type="ECO:0000256" key="1">
    <source>
        <dbReference type="SAM" id="Phobius"/>
    </source>
</evidence>
<dbReference type="eggNOG" id="COG1572">
    <property type="taxonomic scope" value="Bacteria"/>
</dbReference>
<keyword evidence="4" id="KW-1185">Reference proteome</keyword>
<evidence type="ECO:0000259" key="2">
    <source>
        <dbReference type="SMART" id="SM00327"/>
    </source>
</evidence>
<dbReference type="Gene3D" id="3.40.50.410">
    <property type="entry name" value="von Willebrand factor, type A domain"/>
    <property type="match status" value="1"/>
</dbReference>
<dbReference type="SUPFAM" id="SSF52317">
    <property type="entry name" value="Class I glutamine amidotransferase-like"/>
    <property type="match status" value="1"/>
</dbReference>
<dbReference type="Gene3D" id="3.40.50.880">
    <property type="match status" value="1"/>
</dbReference>
<dbReference type="PANTHER" id="PTHR37464:SF1">
    <property type="entry name" value="BLL2463 PROTEIN"/>
    <property type="match status" value="1"/>
</dbReference>
<gene>
    <name evidence="3" type="ORF">GEMMAAP_15850</name>
</gene>
<keyword evidence="1" id="KW-0812">Transmembrane</keyword>
<accession>A0A143BLE8</accession>
<dbReference type="InterPro" id="IPR036465">
    <property type="entry name" value="vWFA_dom_sf"/>
</dbReference>
<feature type="domain" description="VWFA" evidence="2">
    <location>
        <begin position="90"/>
        <end position="254"/>
    </location>
</feature>
<dbReference type="AlphaFoldDB" id="A0A143BLE8"/>
<evidence type="ECO:0000313" key="3">
    <source>
        <dbReference type="EMBL" id="AMW05867.1"/>
    </source>
</evidence>
<reference evidence="3 4" key="2">
    <citation type="journal article" date="2016" name="Environ. Microbiol. Rep.">
        <title>Metagenomic evidence for the presence of phototrophic Gemmatimonadetes bacteria in diverse environments.</title>
        <authorList>
            <person name="Zeng Y."/>
            <person name="Baumbach J."/>
            <person name="Barbosa E.G."/>
            <person name="Azevedo V."/>
            <person name="Zhang C."/>
            <person name="Koblizek M."/>
        </authorList>
    </citation>
    <scope>NUCLEOTIDE SEQUENCE [LARGE SCALE GENOMIC DNA]</scope>
    <source>
        <strain evidence="3 4">AP64</strain>
    </source>
</reference>
<evidence type="ECO:0000313" key="4">
    <source>
        <dbReference type="Proteomes" id="UP000076404"/>
    </source>
</evidence>
<dbReference type="InterPro" id="IPR029062">
    <property type="entry name" value="Class_I_gatase-like"/>
</dbReference>
<dbReference type="KEGG" id="gph:GEMMAAP_15850"/>
<dbReference type="STRING" id="1379270.GEMMAAP_15850"/>
<dbReference type="EMBL" id="CP011454">
    <property type="protein sequence ID" value="AMW05867.1"/>
    <property type="molecule type" value="Genomic_DNA"/>
</dbReference>
<dbReference type="Pfam" id="PF07584">
    <property type="entry name" value="BatA"/>
    <property type="match status" value="1"/>
</dbReference>
<dbReference type="SUPFAM" id="SSF53300">
    <property type="entry name" value="vWA-like"/>
    <property type="match status" value="1"/>
</dbReference>
<reference evidence="3 4" key="1">
    <citation type="journal article" date="2014" name="Proc. Natl. Acad. Sci. U.S.A.">
        <title>Functional type 2 photosynthetic reaction centers found in the rare bacterial phylum Gemmatimonadetes.</title>
        <authorList>
            <person name="Zeng Y."/>
            <person name="Feng F."/>
            <person name="Medova H."/>
            <person name="Dean J."/>
            <person name="Koblizek M."/>
        </authorList>
    </citation>
    <scope>NUCLEOTIDE SEQUENCE [LARGE SCALE GENOMIC DNA]</scope>
    <source>
        <strain evidence="3 4">AP64</strain>
    </source>
</reference>
<dbReference type="SMART" id="SM00327">
    <property type="entry name" value="VWA"/>
    <property type="match status" value="1"/>
</dbReference>
<proteinExistence type="predicted"/>
<protein>
    <recommendedName>
        <fullName evidence="2">VWFA domain-containing protein</fullName>
    </recommendedName>
</protein>
<dbReference type="Proteomes" id="UP000076404">
    <property type="component" value="Chromosome"/>
</dbReference>
<dbReference type="Pfam" id="PF13519">
    <property type="entry name" value="VWA_2"/>
    <property type="match status" value="1"/>
</dbReference>
<keyword evidence="1" id="KW-1133">Transmembrane helix</keyword>
<dbReference type="RefSeq" id="WP_026848414.1">
    <property type="nucleotide sequence ID" value="NZ_CP011454.1"/>
</dbReference>
<sequence length="677" mass="71843">MGFLVPAFLAGLAALAIPLLLHLRHRDRDKPQPFPSLMFLEQLTIRTEQRQRVSDWPLLLLRLLALALLVLAFSRPLFRSRGVAAGDSRSKAVVLLIDRSLSMGYEGTWARALDSARAIIGRSGNGDRVAVVAYDDVAETRQRLTTDKAAASGALAGLSPQPRGTRLAPALRVARQLLLDAPFAAAEIVVISDLQRAGAVGVAGVELPAGVAVRGLAVGPEQWENSTVHAVDVRRVLSGERTLLAVKARIQRHGGTAPQQRSVRLVLNGREAASQAVTLSNSGESVVTFDPVPAPEGAVAVQLALSPDALAADDTLVAVVPRDNDVPVTLIGGGGTPTLFLERALSIGRAPSIRVERESGRVRPSARTGVLLYWDVVPNENIASWLEAGGGAVVVVGPQLGARRGSLSPLLPVTVAGAADRLSDRGGTLRDVRTEHPLFAPFREVPDALGAVRLFRYTRLDATTEGDVLARFDDGLPAVVERRIGDGRVLVLALPLDNSGGDFPLQPAFLPFVRQLVMHASGRDAMPLWRTTGERWAVPGTLTTPVVEAPDGSLIRPMVDSLGAAVLLTDAGVYRGYSERVGGEAGALLAVNVPTSESVLTPMDTTELLLGVRTGMDSARATGDAPLSDEDLERRQSPWRLLLVVALVLLAAETLVATRGRRGTARRVVSPSRTTTP</sequence>
<dbReference type="InterPro" id="IPR002035">
    <property type="entry name" value="VWF_A"/>
</dbReference>
<feature type="transmembrane region" description="Helical" evidence="1">
    <location>
        <begin position="6"/>
        <end position="23"/>
    </location>
</feature>
<dbReference type="NCBIfam" id="TIGR02226">
    <property type="entry name" value="two_anch"/>
    <property type="match status" value="1"/>
</dbReference>
<feature type="transmembrane region" description="Helical" evidence="1">
    <location>
        <begin position="59"/>
        <end position="78"/>
    </location>
</feature>
<organism evidence="3 4">
    <name type="scientific">Gemmatimonas phototrophica</name>
    <dbReference type="NCBI Taxonomy" id="1379270"/>
    <lineage>
        <taxon>Bacteria</taxon>
        <taxon>Pseudomonadati</taxon>
        <taxon>Gemmatimonadota</taxon>
        <taxon>Gemmatimonadia</taxon>
        <taxon>Gemmatimonadales</taxon>
        <taxon>Gemmatimonadaceae</taxon>
        <taxon>Gemmatimonas</taxon>
    </lineage>
</organism>
<dbReference type="PANTHER" id="PTHR37464">
    <property type="entry name" value="BLL2463 PROTEIN"/>
    <property type="match status" value="1"/>
</dbReference>
<dbReference type="CDD" id="cd00198">
    <property type="entry name" value="vWFA"/>
    <property type="match status" value="1"/>
</dbReference>
<keyword evidence="1" id="KW-0472">Membrane</keyword>
<dbReference type="InterPro" id="IPR024163">
    <property type="entry name" value="Aerotolerance_reg_N"/>
</dbReference>
<name>A0A143BLE8_9BACT</name>
<dbReference type="OrthoDB" id="228877at2"/>
<dbReference type="eggNOG" id="COG2304">
    <property type="taxonomic scope" value="Bacteria"/>
</dbReference>